<dbReference type="GO" id="GO:0000922">
    <property type="term" value="C:spindle pole"/>
    <property type="evidence" value="ECO:0007669"/>
    <property type="project" value="TreeGrafter"/>
</dbReference>
<dbReference type="PROSITE" id="PS50088">
    <property type="entry name" value="ANK_REPEAT"/>
    <property type="match status" value="2"/>
</dbReference>
<dbReference type="InterPro" id="IPR002110">
    <property type="entry name" value="Ankyrin_rpt"/>
</dbReference>
<dbReference type="PANTHER" id="PTHR24160">
    <property type="entry name" value="ANKYRIN REPEAT DOMAIN-CONTAINING PROTEIN 53"/>
    <property type="match status" value="1"/>
</dbReference>
<evidence type="ECO:0000256" key="1">
    <source>
        <dbReference type="PROSITE-ProRule" id="PRU00023"/>
    </source>
</evidence>
<sequence>MSDTTRSFTLRRRMRFPNDKRIADDEFMAAAIGDTEWLRHSLREAKGKINFDKNGLSALHLSAIHGRLDCLKLLIEKYKVDINLGSTTGWRAVHLCISNQTGKRALICLQYLVTKKADLSIPNNDGITPIHQAASEGHVQCLKLLVQNGANIVGKDCRGHTPLDLAKLWGHKNCARLLAAELWHQDKNNVFKEMGHLKKMKMAQVLKEIEDENEKKAEKEIEGEKAFDDWLQRKELPRSHTGPNSKTTEEAPPPIIQTEPSSKGKTKTYVSPYAQPRRSILVSREERTPTPLNSRKLTDMSDDNRGLYGDIVPVETQSTPERRKKKFPDAWVNPESWRLALHPPKTEYICNLTDEYPRDEYTMMPMSKDAPKYYEGKHEGQENEADDELSSRQKKKKNKKPNLPKDVIEKFLSKDPSLVDRPIIFKPIHMFDIHKKKKYESEDQMKGEVSLHLCDDFKSLLYQRSLTDTGVLADINDKMSTVSSNSSSKSESLLSYKKALPHGLKQLHLKG</sequence>
<feature type="compositionally biased region" description="Basic and acidic residues" evidence="2">
    <location>
        <begin position="296"/>
        <end position="305"/>
    </location>
</feature>
<keyword evidence="4" id="KW-1185">Reference proteome</keyword>
<dbReference type="InterPro" id="IPR042335">
    <property type="entry name" value="ANKRD53"/>
</dbReference>
<protein>
    <recommendedName>
        <fullName evidence="5">Ankyrin repeat domain-containing protein 53</fullName>
    </recommendedName>
</protein>
<proteinExistence type="predicted"/>
<dbReference type="Proteomes" id="UP001186944">
    <property type="component" value="Unassembled WGS sequence"/>
</dbReference>
<dbReference type="GO" id="GO:0060236">
    <property type="term" value="P:regulation of mitotic spindle organization"/>
    <property type="evidence" value="ECO:0007669"/>
    <property type="project" value="TreeGrafter"/>
</dbReference>
<feature type="compositionally biased region" description="Basic and acidic residues" evidence="2">
    <location>
        <begin position="372"/>
        <end position="381"/>
    </location>
</feature>
<dbReference type="EMBL" id="VSWD01000008">
    <property type="protein sequence ID" value="KAK3094726.1"/>
    <property type="molecule type" value="Genomic_DNA"/>
</dbReference>
<feature type="repeat" description="ANK" evidence="1">
    <location>
        <begin position="125"/>
        <end position="157"/>
    </location>
</feature>
<gene>
    <name evidence="3" type="ORF">FSP39_005473</name>
</gene>
<organism evidence="3 4">
    <name type="scientific">Pinctada imbricata</name>
    <name type="common">Atlantic pearl-oyster</name>
    <name type="synonym">Pinctada martensii</name>
    <dbReference type="NCBI Taxonomy" id="66713"/>
    <lineage>
        <taxon>Eukaryota</taxon>
        <taxon>Metazoa</taxon>
        <taxon>Spiralia</taxon>
        <taxon>Lophotrochozoa</taxon>
        <taxon>Mollusca</taxon>
        <taxon>Bivalvia</taxon>
        <taxon>Autobranchia</taxon>
        <taxon>Pteriomorphia</taxon>
        <taxon>Pterioida</taxon>
        <taxon>Pterioidea</taxon>
        <taxon>Pteriidae</taxon>
        <taxon>Pinctada</taxon>
    </lineage>
</organism>
<feature type="compositionally biased region" description="Basic and acidic residues" evidence="2">
    <location>
        <begin position="214"/>
        <end position="238"/>
    </location>
</feature>
<evidence type="ECO:0000313" key="4">
    <source>
        <dbReference type="Proteomes" id="UP001186944"/>
    </source>
</evidence>
<dbReference type="PROSITE" id="PS50297">
    <property type="entry name" value="ANK_REP_REGION"/>
    <property type="match status" value="2"/>
</dbReference>
<keyword evidence="1" id="KW-0040">ANK repeat</keyword>
<dbReference type="AlphaFoldDB" id="A0AA89BU46"/>
<dbReference type="InterPro" id="IPR036770">
    <property type="entry name" value="Ankyrin_rpt-contain_sf"/>
</dbReference>
<evidence type="ECO:0008006" key="5">
    <source>
        <dbReference type="Google" id="ProtNLM"/>
    </source>
</evidence>
<dbReference type="GO" id="GO:1902412">
    <property type="term" value="P:regulation of mitotic cytokinesis"/>
    <property type="evidence" value="ECO:0007669"/>
    <property type="project" value="InterPro"/>
</dbReference>
<reference evidence="3" key="1">
    <citation type="submission" date="2019-08" db="EMBL/GenBank/DDBJ databases">
        <title>The improved chromosome-level genome for the pearl oyster Pinctada fucata martensii using PacBio sequencing and Hi-C.</title>
        <authorList>
            <person name="Zheng Z."/>
        </authorList>
    </citation>
    <scope>NUCLEOTIDE SEQUENCE</scope>
    <source>
        <strain evidence="3">ZZ-2019</strain>
        <tissue evidence="3">Adductor muscle</tissue>
    </source>
</reference>
<dbReference type="Gene3D" id="1.25.40.20">
    <property type="entry name" value="Ankyrin repeat-containing domain"/>
    <property type="match status" value="1"/>
</dbReference>
<feature type="region of interest" description="Disordered" evidence="2">
    <location>
        <begin position="214"/>
        <end position="310"/>
    </location>
</feature>
<name>A0AA89BU46_PINIB</name>
<evidence type="ECO:0000256" key="2">
    <source>
        <dbReference type="SAM" id="MobiDB-lite"/>
    </source>
</evidence>
<dbReference type="GO" id="GO:0031116">
    <property type="term" value="P:positive regulation of microtubule polymerization"/>
    <property type="evidence" value="ECO:0007669"/>
    <property type="project" value="TreeGrafter"/>
</dbReference>
<dbReference type="SMART" id="SM00248">
    <property type="entry name" value="ANK"/>
    <property type="match status" value="4"/>
</dbReference>
<dbReference type="PANTHER" id="PTHR24160:SF1">
    <property type="entry name" value="ANKYRIN REPEAT DOMAIN-CONTAINING PROTEIN 53"/>
    <property type="match status" value="1"/>
</dbReference>
<dbReference type="GO" id="GO:0007080">
    <property type="term" value="P:mitotic metaphase chromosome alignment"/>
    <property type="evidence" value="ECO:0007669"/>
    <property type="project" value="TreeGrafter"/>
</dbReference>
<dbReference type="SUPFAM" id="SSF48403">
    <property type="entry name" value="Ankyrin repeat"/>
    <property type="match status" value="1"/>
</dbReference>
<evidence type="ECO:0000313" key="3">
    <source>
        <dbReference type="EMBL" id="KAK3094726.1"/>
    </source>
</evidence>
<accession>A0AA89BU46</accession>
<feature type="region of interest" description="Disordered" evidence="2">
    <location>
        <begin position="372"/>
        <end position="402"/>
    </location>
</feature>
<feature type="repeat" description="ANK" evidence="1">
    <location>
        <begin position="54"/>
        <end position="77"/>
    </location>
</feature>
<comment type="caution">
    <text evidence="3">The sequence shown here is derived from an EMBL/GenBank/DDBJ whole genome shotgun (WGS) entry which is preliminary data.</text>
</comment>
<dbReference type="Pfam" id="PF12796">
    <property type="entry name" value="Ank_2"/>
    <property type="match status" value="1"/>
</dbReference>
<dbReference type="Pfam" id="PF00023">
    <property type="entry name" value="Ank"/>
    <property type="match status" value="1"/>
</dbReference>
<feature type="compositionally biased region" description="Basic residues" evidence="2">
    <location>
        <begin position="392"/>
        <end position="402"/>
    </location>
</feature>